<dbReference type="InterPro" id="IPR057344">
    <property type="entry name" value="ARM_SRB8"/>
</dbReference>
<evidence type="ECO:0000256" key="12">
    <source>
        <dbReference type="SAM" id="MobiDB-lite"/>
    </source>
</evidence>
<comment type="similarity">
    <text evidence="2">Belongs to the Mediator complex subunit 12 family.</text>
</comment>
<dbReference type="GO" id="GO:0006357">
    <property type="term" value="P:regulation of transcription by RNA polymerase II"/>
    <property type="evidence" value="ECO:0007669"/>
    <property type="project" value="InterPro"/>
</dbReference>
<dbReference type="Pfam" id="PF09497">
    <property type="entry name" value="Med12"/>
    <property type="match status" value="1"/>
</dbReference>
<evidence type="ECO:0000256" key="8">
    <source>
        <dbReference type="ARBA" id="ARBA00023163"/>
    </source>
</evidence>
<evidence type="ECO:0000256" key="7">
    <source>
        <dbReference type="ARBA" id="ARBA00023159"/>
    </source>
</evidence>
<keyword evidence="9" id="KW-0539">Nucleus</keyword>
<organism evidence="14 15">
    <name type="scientific">Lojkania enalia</name>
    <dbReference type="NCBI Taxonomy" id="147567"/>
    <lineage>
        <taxon>Eukaryota</taxon>
        <taxon>Fungi</taxon>
        <taxon>Dikarya</taxon>
        <taxon>Ascomycota</taxon>
        <taxon>Pezizomycotina</taxon>
        <taxon>Dothideomycetes</taxon>
        <taxon>Pleosporomycetidae</taxon>
        <taxon>Pleosporales</taxon>
        <taxon>Pleosporales incertae sedis</taxon>
        <taxon>Lojkania</taxon>
    </lineage>
</organism>
<comment type="caution">
    <text evidence="14">The sequence shown here is derived from an EMBL/GenBank/DDBJ whole genome shotgun (WGS) entry which is preliminary data.</text>
</comment>
<keyword evidence="15" id="KW-1185">Reference proteome</keyword>
<accession>A0A9P4KF49</accession>
<keyword evidence="7" id="KW-0010">Activator</keyword>
<feature type="domain" description="Mediator complex subunit Med12" evidence="13">
    <location>
        <begin position="270"/>
        <end position="333"/>
    </location>
</feature>
<name>A0A9P4KF49_9PLEO</name>
<feature type="region of interest" description="Disordered" evidence="12">
    <location>
        <begin position="1449"/>
        <end position="1588"/>
    </location>
</feature>
<gene>
    <name evidence="14" type="ORF">CC78DRAFT_579454</name>
</gene>
<evidence type="ECO:0000256" key="1">
    <source>
        <dbReference type="ARBA" id="ARBA00004123"/>
    </source>
</evidence>
<feature type="region of interest" description="Disordered" evidence="12">
    <location>
        <begin position="120"/>
        <end position="145"/>
    </location>
</feature>
<comment type="function">
    <text evidence="10">Component of the SRB8-11 complex. The SRB8-11 complex is a regulatory module of the Mediator complex which is itself involved in regulation of basal and activated RNA polymerase II-dependent transcription. The SRB8-11 complex may be involved in the transcriptional repression of a subset of genes regulated by Mediator. It may inhibit the association of the Mediator complex with RNA polymerase II to form the holoenzyme complex.</text>
</comment>
<dbReference type="InterPro" id="IPR019035">
    <property type="entry name" value="Mediator_Med12"/>
</dbReference>
<keyword evidence="6" id="KW-0805">Transcription regulation</keyword>
<dbReference type="Pfam" id="PF25326">
    <property type="entry name" value="ARM_SRB8"/>
    <property type="match status" value="1"/>
</dbReference>
<keyword evidence="8" id="KW-0804">Transcription</keyword>
<protein>
    <recommendedName>
        <fullName evidence="4">Mediator of RNA polymerase II transcription subunit 12</fullName>
    </recommendedName>
    <alternativeName>
        <fullName evidence="11">Mediator complex subunit 12</fullName>
    </alternativeName>
</protein>
<evidence type="ECO:0000256" key="4">
    <source>
        <dbReference type="ARBA" id="ARBA00019622"/>
    </source>
</evidence>
<evidence type="ECO:0000259" key="13">
    <source>
        <dbReference type="SMART" id="SM01281"/>
    </source>
</evidence>
<evidence type="ECO:0000256" key="2">
    <source>
        <dbReference type="ARBA" id="ARBA00010289"/>
    </source>
</evidence>
<dbReference type="EMBL" id="ML986608">
    <property type="protein sequence ID" value="KAF2265315.1"/>
    <property type="molecule type" value="Genomic_DNA"/>
</dbReference>
<proteinExistence type="inferred from homology"/>
<reference evidence="15" key="1">
    <citation type="journal article" date="2020" name="Stud. Mycol.">
        <title>101 Dothideomycetes genomes: A test case for predicting lifestyles and emergence of pathogens.</title>
        <authorList>
            <person name="Haridas S."/>
            <person name="Albert R."/>
            <person name="Binder M."/>
            <person name="Bloem J."/>
            <person name="LaButti K."/>
            <person name="Salamov A."/>
            <person name="Andreopoulos B."/>
            <person name="Baker S."/>
            <person name="Barry K."/>
            <person name="Bills G."/>
            <person name="Bluhm B."/>
            <person name="Cannon C."/>
            <person name="Castanera R."/>
            <person name="Culley D."/>
            <person name="Daum C."/>
            <person name="Ezra D."/>
            <person name="Gonzalez J."/>
            <person name="Henrissat B."/>
            <person name="Kuo A."/>
            <person name="Liang C."/>
            <person name="Lipzen A."/>
            <person name="Lutzoni F."/>
            <person name="Magnuson J."/>
            <person name="Mondo S."/>
            <person name="Nolan M."/>
            <person name="Ohm R."/>
            <person name="Pangilinan J."/>
            <person name="Park H.-J."/>
            <person name="Ramirez L."/>
            <person name="Alfaro M."/>
            <person name="Sun H."/>
            <person name="Tritt A."/>
            <person name="Yoshinaga Y."/>
            <person name="Zwiers L.-H."/>
            <person name="Turgeon B."/>
            <person name="Goodwin S."/>
            <person name="Spatafora J."/>
            <person name="Crous P."/>
            <person name="Grigoriev I."/>
        </authorList>
    </citation>
    <scope>NUCLEOTIDE SEQUENCE [LARGE SCALE GENOMIC DNA]</scope>
    <source>
        <strain evidence="15">CBS 304.66</strain>
    </source>
</reference>
<feature type="compositionally biased region" description="Low complexity" evidence="12">
    <location>
        <begin position="1524"/>
        <end position="1547"/>
    </location>
</feature>
<evidence type="ECO:0000256" key="11">
    <source>
        <dbReference type="ARBA" id="ARBA00032010"/>
    </source>
</evidence>
<dbReference type="PANTHER" id="PTHR46567:SF1">
    <property type="entry name" value="MEDIATOR OF RNA POLYMERASE II TRANSCRIPTION SUBUNIT 12"/>
    <property type="match status" value="1"/>
</dbReference>
<evidence type="ECO:0000256" key="10">
    <source>
        <dbReference type="ARBA" id="ARBA00025661"/>
    </source>
</evidence>
<dbReference type="Proteomes" id="UP000800093">
    <property type="component" value="Unassembled WGS sequence"/>
</dbReference>
<feature type="region of interest" description="Disordered" evidence="12">
    <location>
        <begin position="1"/>
        <end position="73"/>
    </location>
</feature>
<feature type="compositionally biased region" description="Polar residues" evidence="12">
    <location>
        <begin position="1464"/>
        <end position="1474"/>
    </location>
</feature>
<dbReference type="GO" id="GO:0003712">
    <property type="term" value="F:transcription coregulator activity"/>
    <property type="evidence" value="ECO:0007669"/>
    <property type="project" value="InterPro"/>
</dbReference>
<feature type="compositionally biased region" description="Low complexity" evidence="12">
    <location>
        <begin position="1449"/>
        <end position="1458"/>
    </location>
</feature>
<evidence type="ECO:0000256" key="3">
    <source>
        <dbReference type="ARBA" id="ARBA00011629"/>
    </source>
</evidence>
<feature type="compositionally biased region" description="Basic and acidic residues" evidence="12">
    <location>
        <begin position="50"/>
        <end position="61"/>
    </location>
</feature>
<evidence type="ECO:0000256" key="6">
    <source>
        <dbReference type="ARBA" id="ARBA00023015"/>
    </source>
</evidence>
<dbReference type="PANTHER" id="PTHR46567">
    <property type="entry name" value="MEDIATOR OF RNA POLYMERASE II TRANSCRIPTION SUBUNIT 12"/>
    <property type="match status" value="1"/>
</dbReference>
<sequence>MTSRPGPGIPEPLQQRGSGGHVRVHSRRPSRPSNIPQHLPLQDCIDPNLEADRRPTEETLTKPRAPTNTKPKLAPLDGIQIAAPESTRPPPRGMPQLFFSNLANIASDPWLQSPRGQPVNAGMNLPVPRRPGPSPAGDASQQRRHIPSFSTAKVEASARPLSSDASIPAVIFPGGSMAYHSPGQGFADPTILETADLFPWTGNHPEDIMSEALVKAGISNKAQIMNETNTARPSLWSNLKNKSGLSQLSSLFVQVLEKRQSCGRLTAPNAFKPPPRLTLRDSTRETWLHDLANPTVGLRRLSRTIPHGITGKALLEQCLNKNIPIPRALWLAKCVGINEMRSHKRKGQAGTITWVRGWTGSVEQFLENTISTIGQQDWKPRITYALQLATHLYKEHLLEEDHYLDWVLNNLETCSAERLFLWLLLASVYWRDLTSSRRRGKRLADSVLIHAQKLRRLEEEGQASPVQDFFESTIIKLLVTSPVCLLNPKVWDKYWANLDYIVQKRSHPQYSHIVADLNRRNKRLSPSDRMFNTTQDKTRRILQLLDSINYNVTVSIEQLATECMELMADPRSLMSMVLQWASTLYRDGSHRVYLTTRLLRRWSSLGFDIDDGILSHLRAVGSNTAYESRNVFRIIAELVRSKTFSIGKYLQWLIATGSVNQCQDFDSPSAWPLRLITEIPLTGNTEPVLNLRRTLLRGTNYSAEAEEQLLDEAEWAIQRQVPGLFDMDLFPDHQASVDTRALSTTVKLELGVWLRSQVASNVTIIDHVPTKDPSIEESGAVCMISVQDFNVVRSYLEEFDDLSILADVVGIVCTSLDSNVLASAADTINFNYKAFSAIGAFKSLFEKVTMKYITIRTIKFPEKELLLSLADLARTARVDGKLTQLLAYDLSRYELKNSVAACSPVSDNMADTMSTFIDADDEIDRILSSGTSIDQQIMTRVFAKIMLNLEEHSSKGSLQPENLSAWFCRLRSFDENAFEKILTGWLESVLVNRRIQSFLRTLPSLIASGCISMFQFLDISKRFISKRKSIDPSGTCQMSVEILEAVLPWDPTSKSPVTQYHYRYCLEQQKIYQDPEGRILQVVQGMVDTYSAQLSSSVKTQVTTMLCSDRLRKLVRYFAIQDTKMLAASLRIGKHSVPDETRANIKVLLDGLLDPGDHSNLCQKPLEQQISIVVESASVWSLPFCQLEIRQLFAIGMASPDVSIDSISAALLDSIKRAVEKDESPWSDLVVGLDGDLRNQICEHAEREILNASAFLNNNAILDCNRSTTEDGAFLRKYLMVIDLAASDSMKNSQNQAVLALVERLKGMSEALGRLYEKFKHNTHAGGVTASVTLLCTWLSALLRLTLIHDLVPSQKLGHQHQAQLLWSLRALFTHPLLQLFPSTAEYVFDVALFLSDSLLDDVRSHLSKIASGKAADDDRCTFIFGVGPSQDGWLALAKPVPAVNVQQASSPAQLQAQHLHIAHSTQQNPSHLSQMPGLASIQRSLNQQHQQQQTHAQGPPRAYPQYSQPPQHNKIIPQMQRMTSSPQPTQHQQLQQMQQMQGLAQQRNTQSSPMQLQRQATSSPQPSASTGKGSLGKQEKPEAKVLPFPLRRWEILPDSGGNPLANDTAISLSLFGARKV</sequence>
<comment type="subunit">
    <text evidence="3">Component of the SRB8-11 complex, which itself associates with the Mediator complex.</text>
</comment>
<evidence type="ECO:0000313" key="15">
    <source>
        <dbReference type="Proteomes" id="UP000800093"/>
    </source>
</evidence>
<dbReference type="OrthoDB" id="20828at2759"/>
<feature type="compositionally biased region" description="Polar residues" evidence="12">
    <location>
        <begin position="1548"/>
        <end position="1573"/>
    </location>
</feature>
<keyword evidence="5" id="KW-0678">Repressor</keyword>
<evidence type="ECO:0000313" key="14">
    <source>
        <dbReference type="EMBL" id="KAF2265315.1"/>
    </source>
</evidence>
<evidence type="ECO:0000256" key="9">
    <source>
        <dbReference type="ARBA" id="ARBA00023242"/>
    </source>
</evidence>
<dbReference type="GO" id="GO:0016592">
    <property type="term" value="C:mediator complex"/>
    <property type="evidence" value="ECO:0007669"/>
    <property type="project" value="InterPro"/>
</dbReference>
<dbReference type="SMART" id="SM01281">
    <property type="entry name" value="Med12"/>
    <property type="match status" value="1"/>
</dbReference>
<comment type="subcellular location">
    <subcellularLocation>
        <location evidence="1">Nucleus</location>
    </subcellularLocation>
</comment>
<evidence type="ECO:0000256" key="5">
    <source>
        <dbReference type="ARBA" id="ARBA00022491"/>
    </source>
</evidence>
<feature type="compositionally biased region" description="Low complexity" evidence="12">
    <location>
        <begin position="1488"/>
        <end position="1498"/>
    </location>
</feature>